<keyword evidence="1" id="KW-1133">Transmembrane helix</keyword>
<keyword evidence="1" id="KW-0812">Transmembrane</keyword>
<dbReference type="EMBL" id="PTJE01000001">
    <property type="protein sequence ID" value="PPK96624.1"/>
    <property type="molecule type" value="Genomic_DNA"/>
</dbReference>
<evidence type="ECO:0000256" key="1">
    <source>
        <dbReference type="SAM" id="Phobius"/>
    </source>
</evidence>
<organism evidence="2 3">
    <name type="scientific">Nonlabens xylanidelens</name>
    <dbReference type="NCBI Taxonomy" id="191564"/>
    <lineage>
        <taxon>Bacteria</taxon>
        <taxon>Pseudomonadati</taxon>
        <taxon>Bacteroidota</taxon>
        <taxon>Flavobacteriia</taxon>
        <taxon>Flavobacteriales</taxon>
        <taxon>Flavobacteriaceae</taxon>
        <taxon>Nonlabens</taxon>
    </lineage>
</organism>
<reference evidence="2 3" key="1">
    <citation type="submission" date="2018-02" db="EMBL/GenBank/DDBJ databases">
        <title>Genomic Encyclopedia of Archaeal and Bacterial Type Strains, Phase II (KMG-II): from individual species to whole genera.</title>
        <authorList>
            <person name="Goeker M."/>
        </authorList>
    </citation>
    <scope>NUCLEOTIDE SEQUENCE [LARGE SCALE GENOMIC DNA]</scope>
    <source>
        <strain evidence="2 3">DSM 16809</strain>
    </source>
</reference>
<name>A0A2S6IQU4_9FLAO</name>
<evidence type="ECO:0000313" key="2">
    <source>
        <dbReference type="EMBL" id="PPK96624.1"/>
    </source>
</evidence>
<sequence>MSPKIKSFLIYGISFTVLFLISRYIVMLLMEPGMLTTFIPLGVAMVVAPKPHIEETENGREYGLKSIFFKKPFKM</sequence>
<dbReference type="AlphaFoldDB" id="A0A2S6IQU4"/>
<feature type="transmembrane region" description="Helical" evidence="1">
    <location>
        <begin position="7"/>
        <end position="26"/>
    </location>
</feature>
<gene>
    <name evidence="2" type="ORF">LY01_00447</name>
</gene>
<dbReference type="Proteomes" id="UP000239002">
    <property type="component" value="Unassembled WGS sequence"/>
</dbReference>
<dbReference type="OrthoDB" id="1144443at2"/>
<protein>
    <submittedName>
        <fullName evidence="2">Uncharacterized protein</fullName>
    </submittedName>
</protein>
<comment type="caution">
    <text evidence="2">The sequence shown here is derived from an EMBL/GenBank/DDBJ whole genome shotgun (WGS) entry which is preliminary data.</text>
</comment>
<keyword evidence="3" id="KW-1185">Reference proteome</keyword>
<evidence type="ECO:0000313" key="3">
    <source>
        <dbReference type="Proteomes" id="UP000239002"/>
    </source>
</evidence>
<keyword evidence="1" id="KW-0472">Membrane</keyword>
<accession>A0A2S6IQU4</accession>
<dbReference type="RefSeq" id="WP_104514174.1">
    <property type="nucleotide sequence ID" value="NZ_MQVW01000027.1"/>
</dbReference>
<proteinExistence type="predicted"/>